<protein>
    <recommendedName>
        <fullName evidence="1">Cyclophilin TM1367-like domain-containing protein</fullName>
    </recommendedName>
</protein>
<dbReference type="Pfam" id="PF04126">
    <property type="entry name" value="Cyclophil_like"/>
    <property type="match status" value="1"/>
</dbReference>
<sequence length="126" mass="13558">MRKIKMIIGGNVIRAELFETPTADAIYESLPFSASANTWGQEVYFSVSVAVSKEADARAVVEAGELAFWVEGSSIAIGYGPTPISHGDEIRLAAPTNIWGRALDDVSQLTSVYDGDTIEVSAFEDK</sequence>
<dbReference type="SUPFAM" id="SSF50891">
    <property type="entry name" value="Cyclophilin-like"/>
    <property type="match status" value="1"/>
</dbReference>
<reference evidence="2" key="1">
    <citation type="submission" date="2018-05" db="EMBL/GenBank/DDBJ databases">
        <authorList>
            <person name="Lanie J.A."/>
            <person name="Ng W.-L."/>
            <person name="Kazmierczak K.M."/>
            <person name="Andrzejewski T.M."/>
            <person name="Davidsen T.M."/>
            <person name="Wayne K.J."/>
            <person name="Tettelin H."/>
            <person name="Glass J.I."/>
            <person name="Rusch D."/>
            <person name="Podicherti R."/>
            <person name="Tsui H.-C.T."/>
            <person name="Winkler M.E."/>
        </authorList>
    </citation>
    <scope>NUCLEOTIDE SEQUENCE</scope>
</reference>
<evidence type="ECO:0000259" key="1">
    <source>
        <dbReference type="Pfam" id="PF04126"/>
    </source>
</evidence>
<dbReference type="InterPro" id="IPR025658">
    <property type="entry name" value="Cyclophilin_TM1367"/>
</dbReference>
<dbReference type="Gene3D" id="2.40.100.20">
    <property type="match status" value="1"/>
</dbReference>
<dbReference type="InterPro" id="IPR029000">
    <property type="entry name" value="Cyclophilin-like_dom_sf"/>
</dbReference>
<dbReference type="AlphaFoldDB" id="A0A381VIP4"/>
<name>A0A381VIP4_9ZZZZ</name>
<gene>
    <name evidence="2" type="ORF">METZ01_LOCUS93060</name>
</gene>
<accession>A0A381VIP4</accession>
<dbReference type="EMBL" id="UINC01008946">
    <property type="protein sequence ID" value="SVA40206.1"/>
    <property type="molecule type" value="Genomic_DNA"/>
</dbReference>
<feature type="domain" description="Cyclophilin TM1367-like" evidence="1">
    <location>
        <begin position="3"/>
        <end position="120"/>
    </location>
</feature>
<organism evidence="2">
    <name type="scientific">marine metagenome</name>
    <dbReference type="NCBI Taxonomy" id="408172"/>
    <lineage>
        <taxon>unclassified sequences</taxon>
        <taxon>metagenomes</taxon>
        <taxon>ecological metagenomes</taxon>
    </lineage>
</organism>
<proteinExistence type="predicted"/>
<evidence type="ECO:0000313" key="2">
    <source>
        <dbReference type="EMBL" id="SVA40206.1"/>
    </source>
</evidence>